<comment type="caution">
    <text evidence="2">The sequence shown here is derived from an EMBL/GenBank/DDBJ whole genome shotgun (WGS) entry which is preliminary data.</text>
</comment>
<reference evidence="2 3" key="1">
    <citation type="submission" date="2023-07" db="EMBL/GenBank/DDBJ databases">
        <title>Sequencing the genomes of 1000 actinobacteria strains.</title>
        <authorList>
            <person name="Klenk H.-P."/>
        </authorList>
    </citation>
    <scope>NUCLEOTIDE SEQUENCE [LARGE SCALE GENOMIC DNA]</scope>
    <source>
        <strain evidence="2 3">DSM 46740</strain>
    </source>
</reference>
<sequence length="88" mass="9644">MSETTLDHAGPVDLGTYGRHRRGDRPGPRHPFRGRIGTPPRAHAGNLCRPPAFRENVISSPAGETGPWRIPVQPFHADRDRSHHGAAV</sequence>
<accession>A0ABT9QHM9</accession>
<gene>
    <name evidence="2" type="ORF">J2853_004780</name>
</gene>
<feature type="region of interest" description="Disordered" evidence="1">
    <location>
        <begin position="1"/>
        <end position="88"/>
    </location>
</feature>
<keyword evidence="3" id="KW-1185">Reference proteome</keyword>
<evidence type="ECO:0000313" key="2">
    <source>
        <dbReference type="EMBL" id="MDP9845569.1"/>
    </source>
</evidence>
<evidence type="ECO:0000256" key="1">
    <source>
        <dbReference type="SAM" id="MobiDB-lite"/>
    </source>
</evidence>
<protein>
    <submittedName>
        <fullName evidence="2">Uncharacterized protein</fullName>
    </submittedName>
</protein>
<name>A0ABT9QHM9_9ACTN</name>
<proteinExistence type="predicted"/>
<organism evidence="2 3">
    <name type="scientific">Streptosporangium lutulentum</name>
    <dbReference type="NCBI Taxonomy" id="1461250"/>
    <lineage>
        <taxon>Bacteria</taxon>
        <taxon>Bacillati</taxon>
        <taxon>Actinomycetota</taxon>
        <taxon>Actinomycetes</taxon>
        <taxon>Streptosporangiales</taxon>
        <taxon>Streptosporangiaceae</taxon>
        <taxon>Streptosporangium</taxon>
    </lineage>
</organism>
<dbReference type="RefSeq" id="WP_307561308.1">
    <property type="nucleotide sequence ID" value="NZ_JAUSQU010000001.1"/>
</dbReference>
<feature type="compositionally biased region" description="Basic residues" evidence="1">
    <location>
        <begin position="18"/>
        <end position="33"/>
    </location>
</feature>
<evidence type="ECO:0000313" key="3">
    <source>
        <dbReference type="Proteomes" id="UP001225356"/>
    </source>
</evidence>
<dbReference type="Proteomes" id="UP001225356">
    <property type="component" value="Unassembled WGS sequence"/>
</dbReference>
<feature type="compositionally biased region" description="Basic and acidic residues" evidence="1">
    <location>
        <begin position="76"/>
        <end position="88"/>
    </location>
</feature>
<dbReference type="EMBL" id="JAUSQU010000001">
    <property type="protein sequence ID" value="MDP9845569.1"/>
    <property type="molecule type" value="Genomic_DNA"/>
</dbReference>